<evidence type="ECO:0000313" key="2">
    <source>
        <dbReference type="EMBL" id="KRH16297.1"/>
    </source>
</evidence>
<accession>A0A0R0GMG2</accession>
<proteinExistence type="predicted"/>
<feature type="transmembrane region" description="Helical" evidence="1">
    <location>
        <begin position="67"/>
        <end position="88"/>
    </location>
</feature>
<dbReference type="OMA" id="VTVSKPW"/>
<evidence type="ECO:0000313" key="4">
    <source>
        <dbReference type="Proteomes" id="UP000008827"/>
    </source>
</evidence>
<keyword evidence="1" id="KW-1133">Transmembrane helix</keyword>
<dbReference type="AlphaFoldDB" id="A0A0R0GMG2"/>
<dbReference type="InParanoid" id="A0A0R0GMG2"/>
<organism evidence="2">
    <name type="scientific">Glycine max</name>
    <name type="common">Soybean</name>
    <name type="synonym">Glycine hispida</name>
    <dbReference type="NCBI Taxonomy" id="3847"/>
    <lineage>
        <taxon>Eukaryota</taxon>
        <taxon>Viridiplantae</taxon>
        <taxon>Streptophyta</taxon>
        <taxon>Embryophyta</taxon>
        <taxon>Tracheophyta</taxon>
        <taxon>Spermatophyta</taxon>
        <taxon>Magnoliopsida</taxon>
        <taxon>eudicotyledons</taxon>
        <taxon>Gunneridae</taxon>
        <taxon>Pentapetalae</taxon>
        <taxon>rosids</taxon>
        <taxon>fabids</taxon>
        <taxon>Fabales</taxon>
        <taxon>Fabaceae</taxon>
        <taxon>Papilionoideae</taxon>
        <taxon>50 kb inversion clade</taxon>
        <taxon>NPAAA clade</taxon>
        <taxon>indigoferoid/millettioid clade</taxon>
        <taxon>Phaseoleae</taxon>
        <taxon>Glycine</taxon>
        <taxon>Glycine subgen. Soja</taxon>
    </lineage>
</organism>
<feature type="transmembrane region" description="Helical" evidence="1">
    <location>
        <begin position="17"/>
        <end position="47"/>
    </location>
</feature>
<gene>
    <name evidence="2" type="ORF">GLYMA_14G146900</name>
</gene>
<dbReference type="Gramene" id="KRH16297">
    <property type="protein sequence ID" value="KRH16297"/>
    <property type="gene ID" value="GLYMA_14G146900"/>
</dbReference>
<protein>
    <submittedName>
        <fullName evidence="2 3">Uncharacterized protein</fullName>
    </submittedName>
</protein>
<evidence type="ECO:0000313" key="3">
    <source>
        <dbReference type="EnsemblPlants" id="KRH16297"/>
    </source>
</evidence>
<keyword evidence="1" id="KW-0472">Membrane</keyword>
<evidence type="ECO:0000256" key="1">
    <source>
        <dbReference type="SAM" id="Phobius"/>
    </source>
</evidence>
<reference evidence="2" key="3">
    <citation type="submission" date="2018-07" db="EMBL/GenBank/DDBJ databases">
        <title>WGS assembly of Glycine max.</title>
        <authorList>
            <person name="Schmutz J."/>
            <person name="Cannon S."/>
            <person name="Schlueter J."/>
            <person name="Ma J."/>
            <person name="Mitros T."/>
            <person name="Nelson W."/>
            <person name="Hyten D."/>
            <person name="Song Q."/>
            <person name="Thelen J."/>
            <person name="Cheng J."/>
            <person name="Xu D."/>
            <person name="Hellsten U."/>
            <person name="May G."/>
            <person name="Yu Y."/>
            <person name="Sakurai T."/>
            <person name="Umezawa T."/>
            <person name="Bhattacharyya M."/>
            <person name="Sandhu D."/>
            <person name="Valliyodan B."/>
            <person name="Lindquist E."/>
            <person name="Peto M."/>
            <person name="Grant D."/>
            <person name="Shu S."/>
            <person name="Goodstein D."/>
            <person name="Barry K."/>
            <person name="Futrell-Griggs M."/>
            <person name="Abernathy B."/>
            <person name="Du J."/>
            <person name="Tian Z."/>
            <person name="Zhu L."/>
            <person name="Gill N."/>
            <person name="Joshi T."/>
            <person name="Libault M."/>
            <person name="Sethuraman A."/>
            <person name="Zhang X."/>
            <person name="Shinozaki K."/>
            <person name="Nguyen H."/>
            <person name="Wing R."/>
            <person name="Cregan P."/>
            <person name="Specht J."/>
            <person name="Grimwood J."/>
            <person name="Rokhsar D."/>
            <person name="Stacey G."/>
            <person name="Shoemaker R."/>
            <person name="Jackson S."/>
        </authorList>
    </citation>
    <scope>NUCLEOTIDE SEQUENCE</scope>
    <source>
        <tissue evidence="2">Callus</tissue>
    </source>
</reference>
<dbReference type="Proteomes" id="UP000008827">
    <property type="component" value="Chromosome 14"/>
</dbReference>
<keyword evidence="4" id="KW-1185">Reference proteome</keyword>
<reference evidence="3" key="2">
    <citation type="submission" date="2018-02" db="UniProtKB">
        <authorList>
            <consortium name="EnsemblPlants"/>
        </authorList>
    </citation>
    <scope>IDENTIFICATION</scope>
    <source>
        <strain evidence="3">Williams 82</strain>
    </source>
</reference>
<dbReference type="EnsemblPlants" id="KRH16297">
    <property type="protein sequence ID" value="KRH16297"/>
    <property type="gene ID" value="GLYMA_14G146900"/>
</dbReference>
<keyword evidence="1" id="KW-0812">Transmembrane</keyword>
<dbReference type="EMBL" id="CM000847">
    <property type="protein sequence ID" value="KRH16297.1"/>
    <property type="molecule type" value="Genomic_DNA"/>
</dbReference>
<name>A0A0R0GMG2_SOYBN</name>
<sequence>MFPNLDLILLTLLHGSFVIFVLLVVILTILLVLLIAFSLGLFSVFLLDLHHFSSILSEYFRMVKDDLQLGVVLFLISLTHQALDFVTVSKPWQKRSRLGQFGAKAQQYSKRYHYVHHGLKTVQ</sequence>
<reference evidence="2 3" key="1">
    <citation type="journal article" date="2010" name="Nature">
        <title>Genome sequence of the palaeopolyploid soybean.</title>
        <authorList>
            <person name="Schmutz J."/>
            <person name="Cannon S.B."/>
            <person name="Schlueter J."/>
            <person name="Ma J."/>
            <person name="Mitros T."/>
            <person name="Nelson W."/>
            <person name="Hyten D.L."/>
            <person name="Song Q."/>
            <person name="Thelen J.J."/>
            <person name="Cheng J."/>
            <person name="Xu D."/>
            <person name="Hellsten U."/>
            <person name="May G.D."/>
            <person name="Yu Y."/>
            <person name="Sakurai T."/>
            <person name="Umezawa T."/>
            <person name="Bhattacharyya M.K."/>
            <person name="Sandhu D."/>
            <person name="Valliyodan B."/>
            <person name="Lindquist E."/>
            <person name="Peto M."/>
            <person name="Grant D."/>
            <person name="Shu S."/>
            <person name="Goodstein D."/>
            <person name="Barry K."/>
            <person name="Futrell-Griggs M."/>
            <person name="Abernathy B."/>
            <person name="Du J."/>
            <person name="Tian Z."/>
            <person name="Zhu L."/>
            <person name="Gill N."/>
            <person name="Joshi T."/>
            <person name="Libault M."/>
            <person name="Sethuraman A."/>
            <person name="Zhang X.-C."/>
            <person name="Shinozaki K."/>
            <person name="Nguyen H.T."/>
            <person name="Wing R.A."/>
            <person name="Cregan P."/>
            <person name="Specht J."/>
            <person name="Grimwood J."/>
            <person name="Rokhsar D."/>
            <person name="Stacey G."/>
            <person name="Shoemaker R.C."/>
            <person name="Jackson S.A."/>
        </authorList>
    </citation>
    <scope>NUCLEOTIDE SEQUENCE [LARGE SCALE GENOMIC DNA]</scope>
    <source>
        <strain evidence="3">cv. Williams 82</strain>
        <tissue evidence="2">Callus</tissue>
    </source>
</reference>